<feature type="compositionally biased region" description="Low complexity" evidence="1">
    <location>
        <begin position="9"/>
        <end position="31"/>
    </location>
</feature>
<dbReference type="InterPro" id="IPR012479">
    <property type="entry name" value="SAP30BP"/>
</dbReference>
<evidence type="ECO:0000313" key="2">
    <source>
        <dbReference type="EMBL" id="OSX76630.1"/>
    </source>
</evidence>
<dbReference type="EMBL" id="KV918860">
    <property type="protein sequence ID" value="OSX76630.1"/>
    <property type="molecule type" value="Genomic_DNA"/>
</dbReference>
<evidence type="ECO:0000256" key="1">
    <source>
        <dbReference type="SAM" id="MobiDB-lite"/>
    </source>
</evidence>
<dbReference type="Proteomes" id="UP000218209">
    <property type="component" value="Unassembled WGS sequence"/>
</dbReference>
<protein>
    <submittedName>
        <fullName evidence="2">Uncharacterized protein</fullName>
    </submittedName>
</protein>
<dbReference type="Pfam" id="PF07818">
    <property type="entry name" value="HCNGP"/>
    <property type="match status" value="1"/>
</dbReference>
<sequence length="398" mass="38609">MASTLRDLAAAYSSSSSSSSSAAARSGAARSPLPPPPAAAPAAGRARASTAAASPSDTSDEPRGADGSGGHCDGGGGAAPIKILRVSTTDGAAATAAAAAATATATAATATAAAAAATAASPGAGLGRFGRPGGMDDLVPVRPARVPDLAPFVRRAAAGAAADGAASGGCFVASVRHRRAFTNPSILEKMVAFVALDVTASAAEAAAYTLSPRAFDEREYAASLVGRQRWHAEAAAAAAADAEAAARQAGGGGGEAGGGGGGPSDRPPAVAAALWRVWGALPPVPAVAPRPRGLLCVNGCSRPPPPSPCRDVIRGVATHGSDAGHSRLSTWLCPTDRAASPCVVAHVGDAAAMRAHGGRRVLGPPGATAAKGGKDKGMGVPAAFASEQQTNVPTKGRR</sequence>
<feature type="region of interest" description="Disordered" evidence="1">
    <location>
        <begin position="1"/>
        <end position="76"/>
    </location>
</feature>
<feature type="compositionally biased region" description="Gly residues" evidence="1">
    <location>
        <begin position="66"/>
        <end position="76"/>
    </location>
</feature>
<proteinExistence type="predicted"/>
<feature type="region of interest" description="Disordered" evidence="1">
    <location>
        <begin position="246"/>
        <end position="266"/>
    </location>
</feature>
<feature type="compositionally biased region" description="Low complexity" evidence="1">
    <location>
        <begin position="40"/>
        <end position="56"/>
    </location>
</feature>
<keyword evidence="3" id="KW-1185">Reference proteome</keyword>
<reference evidence="2 3" key="1">
    <citation type="submission" date="2017-03" db="EMBL/GenBank/DDBJ databases">
        <title>WGS assembly of Porphyra umbilicalis.</title>
        <authorList>
            <person name="Brawley S.H."/>
            <person name="Blouin N.A."/>
            <person name="Ficko-Blean E."/>
            <person name="Wheeler G.L."/>
            <person name="Lohr M."/>
            <person name="Goodson H.V."/>
            <person name="Jenkins J.W."/>
            <person name="Blaby-Haas C.E."/>
            <person name="Helliwell K.E."/>
            <person name="Chan C."/>
            <person name="Marriage T."/>
            <person name="Bhattacharya D."/>
            <person name="Klein A.S."/>
            <person name="Badis Y."/>
            <person name="Brodie J."/>
            <person name="Cao Y."/>
            <person name="Collen J."/>
            <person name="Dittami S.M."/>
            <person name="Gachon C.M."/>
            <person name="Green B.R."/>
            <person name="Karpowicz S."/>
            <person name="Kim J.W."/>
            <person name="Kudahl U."/>
            <person name="Lin S."/>
            <person name="Michel G."/>
            <person name="Mittag M."/>
            <person name="Olson B.J."/>
            <person name="Pangilinan J."/>
            <person name="Peng Y."/>
            <person name="Qiu H."/>
            <person name="Shu S."/>
            <person name="Singer J.T."/>
            <person name="Smith A.G."/>
            <person name="Sprecher B.N."/>
            <person name="Wagner V."/>
            <person name="Wang W."/>
            <person name="Wang Z.-Y."/>
            <person name="Yan J."/>
            <person name="Yarish C."/>
            <person name="Zoeuner-Riek S."/>
            <person name="Zhuang Y."/>
            <person name="Zou Y."/>
            <person name="Lindquist E.A."/>
            <person name="Grimwood J."/>
            <person name="Barry K."/>
            <person name="Rokhsar D.S."/>
            <person name="Schmutz J."/>
            <person name="Stiller J.W."/>
            <person name="Grossman A.R."/>
            <person name="Prochnik S.E."/>
        </authorList>
    </citation>
    <scope>NUCLEOTIDE SEQUENCE [LARGE SCALE GENOMIC DNA]</scope>
    <source>
        <strain evidence="2">4086291</strain>
    </source>
</reference>
<dbReference type="GO" id="GO:0006355">
    <property type="term" value="P:regulation of DNA-templated transcription"/>
    <property type="evidence" value="ECO:0007669"/>
    <property type="project" value="InterPro"/>
</dbReference>
<organism evidence="2 3">
    <name type="scientific">Porphyra umbilicalis</name>
    <name type="common">Purple laver</name>
    <name type="synonym">Red alga</name>
    <dbReference type="NCBI Taxonomy" id="2786"/>
    <lineage>
        <taxon>Eukaryota</taxon>
        <taxon>Rhodophyta</taxon>
        <taxon>Bangiophyceae</taxon>
        <taxon>Bangiales</taxon>
        <taxon>Bangiaceae</taxon>
        <taxon>Porphyra</taxon>
    </lineage>
</organism>
<feature type="compositionally biased region" description="Polar residues" evidence="1">
    <location>
        <begin position="386"/>
        <end position="398"/>
    </location>
</feature>
<feature type="compositionally biased region" description="Gly residues" evidence="1">
    <location>
        <begin position="249"/>
        <end position="263"/>
    </location>
</feature>
<gene>
    <name evidence="2" type="ORF">BU14_0183s0022</name>
</gene>
<name>A0A1X6P7A4_PORUM</name>
<feature type="region of interest" description="Disordered" evidence="1">
    <location>
        <begin position="358"/>
        <end position="398"/>
    </location>
</feature>
<evidence type="ECO:0000313" key="3">
    <source>
        <dbReference type="Proteomes" id="UP000218209"/>
    </source>
</evidence>
<accession>A0A1X6P7A4</accession>
<dbReference type="AlphaFoldDB" id="A0A1X6P7A4"/>